<dbReference type="eggNOG" id="COG4409">
    <property type="taxonomic scope" value="Bacteria"/>
</dbReference>
<dbReference type="InterPro" id="IPR036278">
    <property type="entry name" value="Sialidase_sf"/>
</dbReference>
<evidence type="ECO:0000313" key="3">
    <source>
        <dbReference type="Proteomes" id="UP000183015"/>
    </source>
</evidence>
<evidence type="ECO:0000313" key="2">
    <source>
        <dbReference type="EMBL" id="SEM29388.1"/>
    </source>
</evidence>
<evidence type="ECO:0008006" key="4">
    <source>
        <dbReference type="Google" id="ProtNLM"/>
    </source>
</evidence>
<gene>
    <name evidence="2" type="ORF">SAMN05414137_1231</name>
</gene>
<dbReference type="PROSITE" id="PS51318">
    <property type="entry name" value="TAT"/>
    <property type="match status" value="1"/>
</dbReference>
<dbReference type="eggNOG" id="COG3405">
    <property type="taxonomic scope" value="Bacteria"/>
</dbReference>
<dbReference type="RefSeq" id="WP_075004175.1">
    <property type="nucleotide sequence ID" value="NZ_FOAZ01000023.1"/>
</dbReference>
<keyword evidence="1" id="KW-0732">Signal</keyword>
<dbReference type="OrthoDB" id="127969at2"/>
<dbReference type="CDD" id="cd15482">
    <property type="entry name" value="Sialidase_non-viral"/>
    <property type="match status" value="1"/>
</dbReference>
<protein>
    <recommendedName>
        <fullName evidence="4">BNR repeat-like domain-containing protein</fullName>
    </recommendedName>
</protein>
<sequence>MYHVGSRHLAASRRRLRSLAAAASAAALLLFGAAATAQAAPHRLAATAPIVNVSSSCSGQNQEVVAAADTTGDVFQSWIGCGGIGFARSTNSGASYNAPIMLSGSSGAWDPALAVAPNGTVYAAFMSPNNYPVVEASFDHGATFTQTASVKPSGSGYFGDRPYIAVAPDGTVYVTWDYGPDQTNVQTTCSAVGSCSFADGQLNAVIEKSTDGGKTFGGFTAIGPDYPTMGGFAAPLLVDPHGRVDSLYEGHPTDTTSPYAIHNGYEYFTWSNDAGTTWPNPTVQVRPDAGTDAVANWWINGSIAIDAGGTLYATWDTQSSGTDIGWLSYSTDNGATWSAPTHVTPDNTTAAHIMEVVGGPAGTAYVGWQTNAPSQGYATYLQTFTTASGLVGTPTQVSTNYGNASVWPGDTFGLATLPNNQIAVSWGSADNGGSTAEIYATTVSTAPPASDFSLAANPTSGSVAQGSSATTTIATTASGGDTESVALSASGLPAGATAAFSPSSVTAGGSSTLTVSTASSTPVGTYQITVTGTGTAHTHTATFSLTVNGGSGGGGVTNGGFETGSFSGWTTTGNAAVTTAAKH</sequence>
<evidence type="ECO:0000256" key="1">
    <source>
        <dbReference type="SAM" id="SignalP"/>
    </source>
</evidence>
<dbReference type="AlphaFoldDB" id="A0A1H7X8C8"/>
<dbReference type="STRING" id="235985.SAMN05414137_1231"/>
<organism evidence="2 3">
    <name type="scientific">Streptacidiphilus jiangxiensis</name>
    <dbReference type="NCBI Taxonomy" id="235985"/>
    <lineage>
        <taxon>Bacteria</taxon>
        <taxon>Bacillati</taxon>
        <taxon>Actinomycetota</taxon>
        <taxon>Actinomycetes</taxon>
        <taxon>Kitasatosporales</taxon>
        <taxon>Streptomycetaceae</taxon>
        <taxon>Streptacidiphilus</taxon>
    </lineage>
</organism>
<accession>A0A1H7X8C8</accession>
<dbReference type="SUPFAM" id="SSF50939">
    <property type="entry name" value="Sialidases"/>
    <property type="match status" value="2"/>
</dbReference>
<name>A0A1H7X8C8_STRJI</name>
<feature type="non-terminal residue" evidence="2">
    <location>
        <position position="583"/>
    </location>
</feature>
<keyword evidence="3" id="KW-1185">Reference proteome</keyword>
<dbReference type="InterPro" id="IPR006311">
    <property type="entry name" value="TAT_signal"/>
</dbReference>
<proteinExistence type="predicted"/>
<feature type="chain" id="PRO_5010384529" description="BNR repeat-like domain-containing protein" evidence="1">
    <location>
        <begin position="40"/>
        <end position="583"/>
    </location>
</feature>
<feature type="signal peptide" evidence="1">
    <location>
        <begin position="1"/>
        <end position="39"/>
    </location>
</feature>
<dbReference type="Gene3D" id="2.120.10.10">
    <property type="match status" value="2"/>
</dbReference>
<reference evidence="3" key="1">
    <citation type="submission" date="2016-10" db="EMBL/GenBank/DDBJ databases">
        <authorList>
            <person name="Varghese N."/>
        </authorList>
    </citation>
    <scope>NUCLEOTIDE SEQUENCE [LARGE SCALE GENOMIC DNA]</scope>
    <source>
        <strain evidence="3">DSM 45096 / BCRC 16803 / CGMCC 4.1857 / CIP 109030 / JCM 12277 / KCTC 19219 / NBRC 100920 / 33214</strain>
    </source>
</reference>
<dbReference type="Proteomes" id="UP000183015">
    <property type="component" value="Unassembled WGS sequence"/>
</dbReference>
<dbReference type="EMBL" id="FOAZ01000023">
    <property type="protein sequence ID" value="SEM29388.1"/>
    <property type="molecule type" value="Genomic_DNA"/>
</dbReference>